<organism evidence="4 5">
    <name type="scientific">Phanerochaete carnosa (strain HHB-10118-sp)</name>
    <name type="common">White-rot fungus</name>
    <name type="synonym">Peniophora carnosa</name>
    <dbReference type="NCBI Taxonomy" id="650164"/>
    <lineage>
        <taxon>Eukaryota</taxon>
        <taxon>Fungi</taxon>
        <taxon>Dikarya</taxon>
        <taxon>Basidiomycota</taxon>
        <taxon>Agaricomycotina</taxon>
        <taxon>Agaricomycetes</taxon>
        <taxon>Polyporales</taxon>
        <taxon>Phanerochaetaceae</taxon>
        <taxon>Phanerochaete</taxon>
    </lineage>
</organism>
<dbReference type="GeneID" id="18916090"/>
<dbReference type="STRING" id="650164.K5VZN3"/>
<evidence type="ECO:0000256" key="3">
    <source>
        <dbReference type="ARBA" id="ARBA00023002"/>
    </source>
</evidence>
<name>K5VZN3_PHACS</name>
<proteinExistence type="predicted"/>
<dbReference type="Proteomes" id="UP000008370">
    <property type="component" value="Unassembled WGS sequence"/>
</dbReference>
<dbReference type="OrthoDB" id="2349068at2759"/>
<keyword evidence="3" id="KW-0560">Oxidoreductase</keyword>
<dbReference type="GO" id="GO:0018580">
    <property type="term" value="F:nitronate monooxygenase activity"/>
    <property type="evidence" value="ECO:0007669"/>
    <property type="project" value="InterPro"/>
</dbReference>
<keyword evidence="5" id="KW-1185">Reference proteome</keyword>
<dbReference type="RefSeq" id="XP_007394871.1">
    <property type="nucleotide sequence ID" value="XM_007394809.1"/>
</dbReference>
<dbReference type="KEGG" id="pco:PHACADRAFT_254568"/>
<dbReference type="Gene3D" id="3.20.20.70">
    <property type="entry name" value="Aldolase class I"/>
    <property type="match status" value="1"/>
</dbReference>
<dbReference type="InParanoid" id="K5VZN3"/>
<dbReference type="AlphaFoldDB" id="K5VZN3"/>
<evidence type="ECO:0000313" key="5">
    <source>
        <dbReference type="Proteomes" id="UP000008370"/>
    </source>
</evidence>
<dbReference type="InterPro" id="IPR013785">
    <property type="entry name" value="Aldolase_TIM"/>
</dbReference>
<gene>
    <name evidence="4" type="ORF">PHACADRAFT_254568</name>
</gene>
<dbReference type="HOGENOM" id="CLU_038732_9_1_1"/>
<accession>K5VZN3</accession>
<dbReference type="EMBL" id="JH930471">
    <property type="protein sequence ID" value="EKM57043.1"/>
    <property type="molecule type" value="Genomic_DNA"/>
</dbReference>
<reference evidence="4 5" key="1">
    <citation type="journal article" date="2012" name="BMC Genomics">
        <title>Comparative genomics of the white-rot fungi, Phanerochaete carnosa and P. chrysosporium, to elucidate the genetic basis of the distinct wood types they colonize.</title>
        <authorList>
            <person name="Suzuki H."/>
            <person name="MacDonald J."/>
            <person name="Syed K."/>
            <person name="Salamov A."/>
            <person name="Hori C."/>
            <person name="Aerts A."/>
            <person name="Henrissat B."/>
            <person name="Wiebenga A."/>
            <person name="vanKuyk P.A."/>
            <person name="Barry K."/>
            <person name="Lindquist E."/>
            <person name="LaButti K."/>
            <person name="Lapidus A."/>
            <person name="Lucas S."/>
            <person name="Coutinho P."/>
            <person name="Gong Y."/>
            <person name="Samejima M."/>
            <person name="Mahadevan R."/>
            <person name="Abou-Zaid M."/>
            <person name="de Vries R.P."/>
            <person name="Igarashi K."/>
            <person name="Yadav J.S."/>
            <person name="Grigoriev I.V."/>
            <person name="Master E.R."/>
        </authorList>
    </citation>
    <scope>NUCLEOTIDE SEQUENCE [LARGE SCALE GENOMIC DNA]</scope>
    <source>
        <strain evidence="4 5">HHB-10118-sp</strain>
    </source>
</reference>
<keyword evidence="1" id="KW-0285">Flavoprotein</keyword>
<dbReference type="SUPFAM" id="SSF51412">
    <property type="entry name" value="Inosine monophosphate dehydrogenase (IMPDH)"/>
    <property type="match status" value="1"/>
</dbReference>
<sequence>MQPIKTRITELLGITTPIISAPMGYSWSADLASAVTKAGGFGMAGAAFDTSEQLRDNLGGVRTALGVPTGKVLPIGVGLVGWVLDQTEISEDPRIPTVLDELPKAIYFAFGEDLGKYVKAVRDYEANRNHKTPVFVCVSTLEQALRAAKEWHVDVLVAQGIEAGGHSNLHAPPVSILLSAILEAIPNGPPVVAAGGIATGAQVASLLTLGASAVILGTRLLFTEECQYTSVQKSIILDAGLGNSTAQGACFDEVMGMKWPKDIVGHGVANRIWTDHLEGLPFEERKRRYDEGKANSDTDRLIVWAGKAVGLTKEIRPAGTVVAQIHEDAIRTLKKASALL</sequence>
<protein>
    <submittedName>
        <fullName evidence="4">Uncharacterized protein</fullName>
    </submittedName>
</protein>
<dbReference type="PANTHER" id="PTHR32332">
    <property type="entry name" value="2-NITROPROPANE DIOXYGENASE"/>
    <property type="match status" value="1"/>
</dbReference>
<evidence type="ECO:0000256" key="2">
    <source>
        <dbReference type="ARBA" id="ARBA00022643"/>
    </source>
</evidence>
<dbReference type="PANTHER" id="PTHR32332:SF31">
    <property type="entry name" value="2-NITROPROPANE DIOXYGENASE FAMILY, PUTATIVE (AFU_ORTHOLOGUE AFUA_2G09850)-RELATED"/>
    <property type="match status" value="1"/>
</dbReference>
<keyword evidence="2" id="KW-0288">FMN</keyword>
<dbReference type="InterPro" id="IPR004136">
    <property type="entry name" value="NMO"/>
</dbReference>
<dbReference type="Pfam" id="PF03060">
    <property type="entry name" value="NMO"/>
    <property type="match status" value="1"/>
</dbReference>
<dbReference type="CDD" id="cd04730">
    <property type="entry name" value="NPD_like"/>
    <property type="match status" value="1"/>
</dbReference>
<evidence type="ECO:0000313" key="4">
    <source>
        <dbReference type="EMBL" id="EKM57043.1"/>
    </source>
</evidence>
<evidence type="ECO:0000256" key="1">
    <source>
        <dbReference type="ARBA" id="ARBA00022630"/>
    </source>
</evidence>